<reference evidence="2 3" key="1">
    <citation type="journal article" date="2017" name="Genome Biol. Evol.">
        <title>Phytophthora megakarya and P. palmivora, closely related causal agents of cacao black pod rot, underwent increases in genome sizes and gene numbers by different mechanisms.</title>
        <authorList>
            <person name="Ali S.S."/>
            <person name="Shao J."/>
            <person name="Lary D.J."/>
            <person name="Kronmiller B."/>
            <person name="Shen D."/>
            <person name="Strem M.D."/>
            <person name="Amoako-Attah I."/>
            <person name="Akrofi A.Y."/>
            <person name="Begoude B.A."/>
            <person name="Ten Hoopen G.M."/>
            <person name="Coulibaly K."/>
            <person name="Kebe B.I."/>
            <person name="Melnick R.L."/>
            <person name="Guiltinan M.J."/>
            <person name="Tyler B.M."/>
            <person name="Meinhardt L.W."/>
            <person name="Bailey B.A."/>
        </authorList>
    </citation>
    <scope>NUCLEOTIDE SEQUENCE [LARGE SCALE GENOMIC DNA]</scope>
    <source>
        <strain evidence="3">sbr112.9</strain>
    </source>
</reference>
<dbReference type="EMBL" id="NCKW01003552">
    <property type="protein sequence ID" value="POM76064.1"/>
    <property type="molecule type" value="Genomic_DNA"/>
</dbReference>
<accession>A0A2P4YE41</accession>
<dbReference type="AlphaFoldDB" id="A0A2P4YE41"/>
<evidence type="ECO:0000256" key="1">
    <source>
        <dbReference type="SAM" id="MobiDB-lite"/>
    </source>
</evidence>
<dbReference type="Proteomes" id="UP000237271">
    <property type="component" value="Unassembled WGS sequence"/>
</dbReference>
<name>A0A2P4YE41_9STRA</name>
<proteinExistence type="predicted"/>
<organism evidence="2 3">
    <name type="scientific">Phytophthora palmivora</name>
    <dbReference type="NCBI Taxonomy" id="4796"/>
    <lineage>
        <taxon>Eukaryota</taxon>
        <taxon>Sar</taxon>
        <taxon>Stramenopiles</taxon>
        <taxon>Oomycota</taxon>
        <taxon>Peronosporomycetes</taxon>
        <taxon>Peronosporales</taxon>
        <taxon>Peronosporaceae</taxon>
        <taxon>Phytophthora</taxon>
    </lineage>
</organism>
<dbReference type="OrthoDB" id="145101at2759"/>
<evidence type="ECO:0000313" key="2">
    <source>
        <dbReference type="EMBL" id="POM76064.1"/>
    </source>
</evidence>
<feature type="compositionally biased region" description="Basic and acidic residues" evidence="1">
    <location>
        <begin position="151"/>
        <end position="161"/>
    </location>
</feature>
<sequence length="161" mass="18378">MPAPACEERRFFFRSHIPIPQPDGTTSENITGGYASAVAPFTSTTQKLVPQHWYETMQVPIERTSNAVRTTKLPTQALIRFLSVEEQRRFEREILEFQSGCALPDCFVERASAKRRFARMPHFELPSRKELGGRILKTNAEQAENDYNGNLREKQGELGYG</sequence>
<feature type="region of interest" description="Disordered" evidence="1">
    <location>
        <begin position="142"/>
        <end position="161"/>
    </location>
</feature>
<protein>
    <submittedName>
        <fullName evidence="2">Uncharacterized protein</fullName>
    </submittedName>
</protein>
<evidence type="ECO:0000313" key="3">
    <source>
        <dbReference type="Proteomes" id="UP000237271"/>
    </source>
</evidence>
<comment type="caution">
    <text evidence="2">The sequence shown here is derived from an EMBL/GenBank/DDBJ whole genome shotgun (WGS) entry which is preliminary data.</text>
</comment>
<keyword evidence="3" id="KW-1185">Reference proteome</keyword>
<gene>
    <name evidence="2" type="ORF">PHPALM_6742</name>
</gene>